<dbReference type="Proteomes" id="UP000461585">
    <property type="component" value="Unassembled WGS sequence"/>
</dbReference>
<dbReference type="NCBIfam" id="TIGR00718">
    <property type="entry name" value="sda_alpha"/>
    <property type="match status" value="1"/>
</dbReference>
<dbReference type="InterPro" id="IPR051318">
    <property type="entry name" value="Fe-S_L-Ser"/>
</dbReference>
<keyword evidence="5 11" id="KW-0004">4Fe-4S</keyword>
<evidence type="ECO:0000256" key="3">
    <source>
        <dbReference type="ARBA" id="ARBA00008636"/>
    </source>
</evidence>
<evidence type="ECO:0000256" key="8">
    <source>
        <dbReference type="ARBA" id="ARBA00023014"/>
    </source>
</evidence>
<keyword evidence="6 11" id="KW-0479">Metal-binding</keyword>
<keyword evidence="9 11" id="KW-0456">Lyase</keyword>
<evidence type="ECO:0000256" key="5">
    <source>
        <dbReference type="ARBA" id="ARBA00022485"/>
    </source>
</evidence>
<protein>
    <recommendedName>
        <fullName evidence="11">L-serine dehydratase</fullName>
        <ecNumber evidence="11">4.3.1.17</ecNumber>
    </recommendedName>
</protein>
<evidence type="ECO:0000256" key="2">
    <source>
        <dbReference type="ARBA" id="ARBA00004742"/>
    </source>
</evidence>
<evidence type="ECO:0000256" key="9">
    <source>
        <dbReference type="ARBA" id="ARBA00023239"/>
    </source>
</evidence>
<evidence type="ECO:0000256" key="7">
    <source>
        <dbReference type="ARBA" id="ARBA00023004"/>
    </source>
</evidence>
<dbReference type="AlphaFoldDB" id="A0A7X5HUS5"/>
<evidence type="ECO:0000256" key="10">
    <source>
        <dbReference type="ARBA" id="ARBA00049406"/>
    </source>
</evidence>
<keyword evidence="7 11" id="KW-0408">Iron</keyword>
<evidence type="ECO:0000256" key="6">
    <source>
        <dbReference type="ARBA" id="ARBA00022723"/>
    </source>
</evidence>
<dbReference type="RefSeq" id="WP_162369769.1">
    <property type="nucleotide sequence ID" value="NZ_JAAEEH010000009.1"/>
</dbReference>
<keyword evidence="8 11" id="KW-0411">Iron-sulfur</keyword>
<keyword evidence="14" id="KW-1185">Reference proteome</keyword>
<evidence type="ECO:0000256" key="1">
    <source>
        <dbReference type="ARBA" id="ARBA00001966"/>
    </source>
</evidence>
<sequence length="290" mass="29881">MNFKNGSELEALCMETGKSMAQVCIEREVELSGRSEENIREEMKLNYVVMKNAVERAKNETLHSMGGLIGGEAQKLHARMQSGKTVCGTRISKAMAAAMGVMEVNASMGLIVAAPTAGSCGILPGAVLTTAEAYGWDEEQILDALFVAGAIGLIIMRNATVSGAEGGCQAETGSAAAMAAAGIVSVLGGSPRQALDAAAVALKNVMGLVCDPIAGLVESPCQKRNAIGVANALLSAEISLAGIPSIVPFDEVVDAAYRVGKKMPMELRETALGGLAATPTACSLCSRIYN</sequence>
<dbReference type="PANTHER" id="PTHR30182:SF1">
    <property type="entry name" value="L-SERINE DEHYDRATASE 1"/>
    <property type="match status" value="1"/>
</dbReference>
<comment type="cofactor">
    <cofactor evidence="1 11">
        <name>[4Fe-4S] cluster</name>
        <dbReference type="ChEBI" id="CHEBI:49883"/>
    </cofactor>
</comment>
<evidence type="ECO:0000256" key="11">
    <source>
        <dbReference type="RuleBase" id="RU366059"/>
    </source>
</evidence>
<comment type="similarity">
    <text evidence="3 11">Belongs to the iron-sulfur dependent L-serine dehydratase family.</text>
</comment>
<dbReference type="PANTHER" id="PTHR30182">
    <property type="entry name" value="L-SERINE DEHYDRATASE"/>
    <property type="match status" value="1"/>
</dbReference>
<proteinExistence type="inferred from homology"/>
<dbReference type="EC" id="4.3.1.17" evidence="11"/>
<name>A0A7X5HUS5_9FIRM</name>
<keyword evidence="4 11" id="KW-0312">Gluconeogenesis</keyword>
<dbReference type="EMBL" id="JAAEEH010000009">
    <property type="protein sequence ID" value="NDL67043.1"/>
    <property type="molecule type" value="Genomic_DNA"/>
</dbReference>
<evidence type="ECO:0000256" key="4">
    <source>
        <dbReference type="ARBA" id="ARBA00022432"/>
    </source>
</evidence>
<evidence type="ECO:0000313" key="13">
    <source>
        <dbReference type="EMBL" id="NDL67043.1"/>
    </source>
</evidence>
<organism evidence="13 14">
    <name type="scientific">Anaerotalea alkaliphila</name>
    <dbReference type="NCBI Taxonomy" id="2662126"/>
    <lineage>
        <taxon>Bacteria</taxon>
        <taxon>Bacillati</taxon>
        <taxon>Bacillota</taxon>
        <taxon>Clostridia</taxon>
        <taxon>Eubacteriales</taxon>
        <taxon>Anaerotalea</taxon>
    </lineage>
</organism>
<dbReference type="GO" id="GO:0051539">
    <property type="term" value="F:4 iron, 4 sulfur cluster binding"/>
    <property type="evidence" value="ECO:0007669"/>
    <property type="project" value="UniProtKB-UniRule"/>
</dbReference>
<dbReference type="GO" id="GO:0006094">
    <property type="term" value="P:gluconeogenesis"/>
    <property type="evidence" value="ECO:0007669"/>
    <property type="project" value="UniProtKB-KW"/>
</dbReference>
<feature type="domain" description="Serine dehydratase-like alpha subunit" evidence="12">
    <location>
        <begin position="16"/>
        <end position="276"/>
    </location>
</feature>
<dbReference type="Pfam" id="PF03313">
    <property type="entry name" value="SDH_alpha"/>
    <property type="match status" value="1"/>
</dbReference>
<accession>A0A7X5HUS5</accession>
<comment type="catalytic activity">
    <reaction evidence="10 11">
        <text>L-serine = pyruvate + NH4(+)</text>
        <dbReference type="Rhea" id="RHEA:19169"/>
        <dbReference type="ChEBI" id="CHEBI:15361"/>
        <dbReference type="ChEBI" id="CHEBI:28938"/>
        <dbReference type="ChEBI" id="CHEBI:33384"/>
        <dbReference type="EC" id="4.3.1.17"/>
    </reaction>
</comment>
<gene>
    <name evidence="13" type="primary">sdaAA</name>
    <name evidence="13" type="ORF">GXN74_04680</name>
</gene>
<reference evidence="13 14" key="1">
    <citation type="submission" date="2020-01" db="EMBL/GenBank/DDBJ databases">
        <title>Anaeroalcalibacter tamaniensis gen. nov., sp. nov., moderately halophilic strictly anaerobic fermenter bacterium from mud volcano of Taman peninsula.</title>
        <authorList>
            <person name="Frolova A."/>
            <person name="Merkel A.Y."/>
            <person name="Slobodkin A.I."/>
        </authorList>
    </citation>
    <scope>NUCLEOTIDE SEQUENCE [LARGE SCALE GENOMIC DNA]</scope>
    <source>
        <strain evidence="13 14">F-3ap</strain>
    </source>
</reference>
<dbReference type="GO" id="GO:0046872">
    <property type="term" value="F:metal ion binding"/>
    <property type="evidence" value="ECO:0007669"/>
    <property type="project" value="UniProtKB-KW"/>
</dbReference>
<evidence type="ECO:0000313" key="14">
    <source>
        <dbReference type="Proteomes" id="UP000461585"/>
    </source>
</evidence>
<comment type="caution">
    <text evidence="13">The sequence shown here is derived from an EMBL/GenBank/DDBJ whole genome shotgun (WGS) entry which is preliminary data.</text>
</comment>
<dbReference type="InterPro" id="IPR004642">
    <property type="entry name" value="Ser_deHydtase_asu"/>
</dbReference>
<dbReference type="InterPro" id="IPR005130">
    <property type="entry name" value="Ser_deHydtase-like_asu"/>
</dbReference>
<evidence type="ECO:0000259" key="12">
    <source>
        <dbReference type="Pfam" id="PF03313"/>
    </source>
</evidence>
<comment type="pathway">
    <text evidence="2">Carbohydrate biosynthesis; gluconeogenesis.</text>
</comment>
<dbReference type="GO" id="GO:0003941">
    <property type="term" value="F:L-serine ammonia-lyase activity"/>
    <property type="evidence" value="ECO:0007669"/>
    <property type="project" value="UniProtKB-UniRule"/>
</dbReference>